<dbReference type="PIRSF" id="PIRSF005624">
    <property type="entry name" value="Ni-bind_GTPase"/>
    <property type="match status" value="1"/>
</dbReference>
<keyword evidence="5" id="KW-0378">Hydrolase</keyword>
<comment type="similarity">
    <text evidence="1">Belongs to the SIMIBI class G3E GTPase family. HypB/HupM subfamily.</text>
</comment>
<proteinExistence type="inferred from homology"/>
<dbReference type="Gene3D" id="3.40.50.300">
    <property type="entry name" value="P-loop containing nucleotide triphosphate hydrolases"/>
    <property type="match status" value="1"/>
</dbReference>
<dbReference type="PANTHER" id="PTHR30134">
    <property type="entry name" value="HYDROGENASE PROTEIN ASSEMBLY PROTEIN, NICKEL CHAPERONE"/>
    <property type="match status" value="1"/>
</dbReference>
<evidence type="ECO:0000256" key="5">
    <source>
        <dbReference type="ARBA" id="ARBA00022801"/>
    </source>
</evidence>
<protein>
    <submittedName>
        <fullName evidence="9">Hydrogenase accessory protein HypB</fullName>
    </submittedName>
</protein>
<dbReference type="AlphaFoldDB" id="A0A3D4V505"/>
<evidence type="ECO:0000256" key="4">
    <source>
        <dbReference type="ARBA" id="ARBA00022741"/>
    </source>
</evidence>
<dbReference type="SUPFAM" id="SSF52540">
    <property type="entry name" value="P-loop containing nucleoside triphosphate hydrolases"/>
    <property type="match status" value="1"/>
</dbReference>
<feature type="domain" description="CobW/HypB/UreG nucleotide-binding" evidence="8">
    <location>
        <begin position="35"/>
        <end position="197"/>
    </location>
</feature>
<keyword evidence="4" id="KW-0547">Nucleotide-binding</keyword>
<keyword evidence="3" id="KW-0479">Metal-binding</keyword>
<dbReference type="GO" id="GO:0003924">
    <property type="term" value="F:GTPase activity"/>
    <property type="evidence" value="ECO:0007669"/>
    <property type="project" value="InterPro"/>
</dbReference>
<dbReference type="InterPro" id="IPR027417">
    <property type="entry name" value="P-loop_NTPase"/>
</dbReference>
<evidence type="ECO:0000313" key="9">
    <source>
        <dbReference type="EMBL" id="HCT55874.1"/>
    </source>
</evidence>
<comment type="caution">
    <text evidence="9">The sequence shown here is derived from an EMBL/GenBank/DDBJ whole genome shotgun (WGS) entry which is preliminary data.</text>
</comment>
<keyword evidence="2" id="KW-0533">Nickel</keyword>
<accession>A0A3D4V505</accession>
<name>A0A3D4V505_9BACT</name>
<dbReference type="GO" id="GO:0051604">
    <property type="term" value="P:protein maturation"/>
    <property type="evidence" value="ECO:0007669"/>
    <property type="project" value="InterPro"/>
</dbReference>
<organism evidence="9 10">
    <name type="scientific">Gemmatimonas aurantiaca</name>
    <dbReference type="NCBI Taxonomy" id="173480"/>
    <lineage>
        <taxon>Bacteria</taxon>
        <taxon>Pseudomonadati</taxon>
        <taxon>Gemmatimonadota</taxon>
        <taxon>Gemmatimonadia</taxon>
        <taxon>Gemmatimonadales</taxon>
        <taxon>Gemmatimonadaceae</taxon>
        <taxon>Gemmatimonas</taxon>
    </lineage>
</organism>
<evidence type="ECO:0000259" key="8">
    <source>
        <dbReference type="Pfam" id="PF02492"/>
    </source>
</evidence>
<dbReference type="GO" id="GO:0005525">
    <property type="term" value="F:GTP binding"/>
    <property type="evidence" value="ECO:0007669"/>
    <property type="project" value="UniProtKB-KW"/>
</dbReference>
<evidence type="ECO:0000256" key="6">
    <source>
        <dbReference type="ARBA" id="ARBA00022833"/>
    </source>
</evidence>
<dbReference type="GO" id="GO:0008270">
    <property type="term" value="F:zinc ion binding"/>
    <property type="evidence" value="ECO:0007669"/>
    <property type="project" value="TreeGrafter"/>
</dbReference>
<evidence type="ECO:0000313" key="10">
    <source>
        <dbReference type="Proteomes" id="UP000264071"/>
    </source>
</evidence>
<dbReference type="GO" id="GO:0016151">
    <property type="term" value="F:nickel cation binding"/>
    <property type="evidence" value="ECO:0007669"/>
    <property type="project" value="InterPro"/>
</dbReference>
<reference evidence="9 10" key="1">
    <citation type="journal article" date="2018" name="Nat. Biotechnol.">
        <title>A standardized bacterial taxonomy based on genome phylogeny substantially revises the tree of life.</title>
        <authorList>
            <person name="Parks D.H."/>
            <person name="Chuvochina M."/>
            <person name="Waite D.W."/>
            <person name="Rinke C."/>
            <person name="Skarshewski A."/>
            <person name="Chaumeil P.A."/>
            <person name="Hugenholtz P."/>
        </authorList>
    </citation>
    <scope>NUCLEOTIDE SEQUENCE [LARGE SCALE GENOMIC DNA]</scope>
    <source>
        <strain evidence="9">UBA8844</strain>
    </source>
</reference>
<keyword evidence="7" id="KW-0342">GTP-binding</keyword>
<evidence type="ECO:0000256" key="3">
    <source>
        <dbReference type="ARBA" id="ARBA00022723"/>
    </source>
</evidence>
<dbReference type="InterPro" id="IPR004392">
    <property type="entry name" value="Hyd_mat_HypB"/>
</dbReference>
<dbReference type="Pfam" id="PF02492">
    <property type="entry name" value="cobW"/>
    <property type="match status" value="1"/>
</dbReference>
<dbReference type="NCBIfam" id="TIGR00073">
    <property type="entry name" value="hypB"/>
    <property type="match status" value="1"/>
</dbReference>
<gene>
    <name evidence="9" type="primary">hypB</name>
    <name evidence="9" type="ORF">DGD08_01535</name>
</gene>
<evidence type="ECO:0000256" key="1">
    <source>
        <dbReference type="ARBA" id="ARBA00006211"/>
    </source>
</evidence>
<dbReference type="Proteomes" id="UP000264071">
    <property type="component" value="Unassembled WGS sequence"/>
</dbReference>
<dbReference type="InterPro" id="IPR003495">
    <property type="entry name" value="CobW/HypB/UreG_nucleotide-bd"/>
</dbReference>
<sequence length="233" mass="25319">MPTSRIVAVRAGILRKNDELAHGLRARFEAAGVFVVNLVSSPGTGKTAFLEWTLTALHQRGVRVAALVGDLETDNDAQRLARSGAPVRQINTHGRCHLEAEMIDAHLDGWALEDIEVLFVENVGNLVCPASYDLGEALRLVLLSVTEGEDKPLKYPTMFNSADIAMVTKSDLAVACEFNREAAEAAIASVRPGMPVLSCSSRTGAGLEDWLALLDARRAEWRAEWHAQRLAAH</sequence>
<evidence type="ECO:0000256" key="2">
    <source>
        <dbReference type="ARBA" id="ARBA00022596"/>
    </source>
</evidence>
<keyword evidence="6" id="KW-0862">Zinc</keyword>
<dbReference type="EMBL" id="DPIY01000001">
    <property type="protein sequence ID" value="HCT55874.1"/>
    <property type="molecule type" value="Genomic_DNA"/>
</dbReference>
<dbReference type="PANTHER" id="PTHR30134:SF2">
    <property type="entry name" value="HYDROGENASE MATURATION FACTOR HYPB"/>
    <property type="match status" value="1"/>
</dbReference>
<evidence type="ECO:0000256" key="7">
    <source>
        <dbReference type="ARBA" id="ARBA00023134"/>
    </source>
</evidence>